<dbReference type="Gene3D" id="3.40.190.10">
    <property type="entry name" value="Periplasmic binding protein-like II"/>
    <property type="match status" value="2"/>
</dbReference>
<evidence type="ECO:0000256" key="1">
    <source>
        <dbReference type="ARBA" id="ARBA00022729"/>
    </source>
</evidence>
<protein>
    <submittedName>
        <fullName evidence="3">Spermidine/putrescine ABC transporter substrate-binding protein</fullName>
    </submittedName>
</protein>
<reference evidence="3 4" key="1">
    <citation type="submission" date="2016-05" db="EMBL/GenBank/DDBJ databases">
        <title>Genome Sequence of Pseudomonas citronellolis Strain SJTE-3, an Estrogens and Persistent Organic Pollutants degradation strain.</title>
        <authorList>
            <person name="Liang R."/>
        </authorList>
    </citation>
    <scope>NUCLEOTIDE SEQUENCE [LARGE SCALE GENOMIC DNA]</scope>
    <source>
        <strain evidence="3 4">SJTE-3</strain>
    </source>
</reference>
<gene>
    <name evidence="3" type="ORF">A9C11_14200</name>
</gene>
<feature type="chain" id="PRO_5008391609" evidence="2">
    <location>
        <begin position="23"/>
        <end position="344"/>
    </location>
</feature>
<dbReference type="RefSeq" id="WP_064583023.1">
    <property type="nucleotide sequence ID" value="NZ_CP015878.1"/>
</dbReference>
<sequence length="344" mass="37560">MPKSLSSVIALSIACLSTHALADLTVASQGGANKNAQQQAYYQPYSAQTGIRIIADEFNGEMAKVKIQVDTGSVSWDVVELETPELLRACDEGLLEEIGDDPAIAALAPKLVKGAINTCGAGIFVWSTVLAYNADKLKTAPTGWADFWDVKKYPGKRGLRKGPMYTLEYALMADGVPYKDIYAVLATKEGQDRAFRKLDEIKPYIQWWEAGAQPPQYLVSGDVVMSAAYNGRISAVQNESNLKVVWNGGIYDIESYAIPKGAKHAEEGRKFIRFALQEPQQKAYSDHIAYGPVNLEAAAQIAPAQSQNLPSAPDNLGKQLAMDAAFWADHGEQLQQRFNAWAAR</sequence>
<dbReference type="Pfam" id="PF13416">
    <property type="entry name" value="SBP_bac_8"/>
    <property type="match status" value="1"/>
</dbReference>
<organism evidence="3 4">
    <name type="scientific">Pseudomonas citronellolis</name>
    <dbReference type="NCBI Taxonomy" id="53408"/>
    <lineage>
        <taxon>Bacteria</taxon>
        <taxon>Pseudomonadati</taxon>
        <taxon>Pseudomonadota</taxon>
        <taxon>Gammaproteobacteria</taxon>
        <taxon>Pseudomonadales</taxon>
        <taxon>Pseudomonadaceae</taxon>
        <taxon>Pseudomonas</taxon>
    </lineage>
</organism>
<evidence type="ECO:0000313" key="3">
    <source>
        <dbReference type="EMBL" id="ANI15069.1"/>
    </source>
</evidence>
<name>A0A1A9KC62_9PSED</name>
<evidence type="ECO:0000313" key="4">
    <source>
        <dbReference type="Proteomes" id="UP000077748"/>
    </source>
</evidence>
<dbReference type="PROSITE" id="PS51257">
    <property type="entry name" value="PROKAR_LIPOPROTEIN"/>
    <property type="match status" value="1"/>
</dbReference>
<keyword evidence="1 2" id="KW-0732">Signal</keyword>
<dbReference type="PANTHER" id="PTHR30222:SF2">
    <property type="entry name" value="ABC TRANSPORTER SUBSTRATE-BINDING PROTEIN"/>
    <property type="match status" value="1"/>
</dbReference>
<dbReference type="Proteomes" id="UP000077748">
    <property type="component" value="Chromosome"/>
</dbReference>
<dbReference type="PANTHER" id="PTHR30222">
    <property type="entry name" value="SPERMIDINE/PUTRESCINE-BINDING PERIPLASMIC PROTEIN"/>
    <property type="match status" value="1"/>
</dbReference>
<accession>A0A1A9KC62</accession>
<feature type="signal peptide" evidence="2">
    <location>
        <begin position="1"/>
        <end position="22"/>
    </location>
</feature>
<proteinExistence type="predicted"/>
<dbReference type="AlphaFoldDB" id="A0A1A9KC62"/>
<evidence type="ECO:0000256" key="2">
    <source>
        <dbReference type="SAM" id="SignalP"/>
    </source>
</evidence>
<dbReference type="EMBL" id="CP015878">
    <property type="protein sequence ID" value="ANI15069.1"/>
    <property type="molecule type" value="Genomic_DNA"/>
</dbReference>
<dbReference type="InterPro" id="IPR006059">
    <property type="entry name" value="SBP"/>
</dbReference>
<dbReference type="CDD" id="cd13589">
    <property type="entry name" value="PBP2_polyamine_RpCGA009"/>
    <property type="match status" value="1"/>
</dbReference>
<dbReference type="SUPFAM" id="SSF53850">
    <property type="entry name" value="Periplasmic binding protein-like II"/>
    <property type="match status" value="1"/>
</dbReference>